<organism evidence="1 2">
    <name type="scientific">Diphasiastrum complanatum</name>
    <name type="common">Issler's clubmoss</name>
    <name type="synonym">Lycopodium complanatum</name>
    <dbReference type="NCBI Taxonomy" id="34168"/>
    <lineage>
        <taxon>Eukaryota</taxon>
        <taxon>Viridiplantae</taxon>
        <taxon>Streptophyta</taxon>
        <taxon>Embryophyta</taxon>
        <taxon>Tracheophyta</taxon>
        <taxon>Lycopodiopsida</taxon>
        <taxon>Lycopodiales</taxon>
        <taxon>Lycopodiaceae</taxon>
        <taxon>Lycopodioideae</taxon>
        <taxon>Diphasiastrum</taxon>
    </lineage>
</organism>
<name>A0ACC2EMR3_DIPCM</name>
<evidence type="ECO:0000313" key="2">
    <source>
        <dbReference type="Proteomes" id="UP001162992"/>
    </source>
</evidence>
<gene>
    <name evidence="1" type="ORF">O6H91_01G006100</name>
</gene>
<proteinExistence type="predicted"/>
<keyword evidence="2" id="KW-1185">Reference proteome</keyword>
<sequence>MAISVSLPHLSHSLFLALLSFICTQLPSPSVVAAVHLQAENIVDFEQIGGRDEAQEVLAAAKDPEMSSWLTDLRRRIHQHPELAFKEFETSALIRSELDKIGVSYRWPVAETGVVATIGSGKPPFVALRADMDALPIQEMNEWEYKSKINGKMHACGHDAHVTMLLGAAKLLFHRRHKLQGTVLLLFQPAEEGYAGARHMIEEEALGEAEAIFAMHVSPDQPVGYVAAKSGALLAGTGTFEAVIEGIGGHAGFPHYTAEPILAASFIVISLQQIVARETDPNDSQVVSVTTLQGGGSFNVIPDKVILRGTFRTFSPSIHKLKERLEEIIVKQAAVHKCTARVDFGEEKNTYPPTIIDEGAYNHAREVATDVLGEDHVLLAKPVMAGEDFAFYLERIPGAFLAIGVGNKGKGFNHSVHSPNFQLDEDALPLGATLHTIIAERFLKKKQYKSLAADV</sequence>
<dbReference type="Proteomes" id="UP001162992">
    <property type="component" value="Chromosome 1"/>
</dbReference>
<comment type="caution">
    <text evidence="1">The sequence shown here is derived from an EMBL/GenBank/DDBJ whole genome shotgun (WGS) entry which is preliminary data.</text>
</comment>
<evidence type="ECO:0000313" key="1">
    <source>
        <dbReference type="EMBL" id="KAJ7567765.1"/>
    </source>
</evidence>
<reference evidence="2" key="1">
    <citation type="journal article" date="2024" name="Proc. Natl. Acad. Sci. U.S.A.">
        <title>Extraordinary preservation of gene collinearity over three hundred million years revealed in homosporous lycophytes.</title>
        <authorList>
            <person name="Li C."/>
            <person name="Wickell D."/>
            <person name="Kuo L.Y."/>
            <person name="Chen X."/>
            <person name="Nie B."/>
            <person name="Liao X."/>
            <person name="Peng D."/>
            <person name="Ji J."/>
            <person name="Jenkins J."/>
            <person name="Williams M."/>
            <person name="Shu S."/>
            <person name="Plott C."/>
            <person name="Barry K."/>
            <person name="Rajasekar S."/>
            <person name="Grimwood J."/>
            <person name="Han X."/>
            <person name="Sun S."/>
            <person name="Hou Z."/>
            <person name="He W."/>
            <person name="Dai G."/>
            <person name="Sun C."/>
            <person name="Schmutz J."/>
            <person name="Leebens-Mack J.H."/>
            <person name="Li F.W."/>
            <person name="Wang L."/>
        </authorList>
    </citation>
    <scope>NUCLEOTIDE SEQUENCE [LARGE SCALE GENOMIC DNA]</scope>
    <source>
        <strain evidence="2">cv. PW_Plant_1</strain>
    </source>
</reference>
<protein>
    <submittedName>
        <fullName evidence="1">Uncharacterized protein</fullName>
    </submittedName>
</protein>
<dbReference type="EMBL" id="CM055092">
    <property type="protein sequence ID" value="KAJ7567765.1"/>
    <property type="molecule type" value="Genomic_DNA"/>
</dbReference>
<accession>A0ACC2EMR3</accession>